<dbReference type="Proteomes" id="UP000010802">
    <property type="component" value="Chromosome"/>
</dbReference>
<dbReference type="AlphaFoldDB" id="U4QIM7"/>
<evidence type="ECO:0000313" key="3">
    <source>
        <dbReference type="Proteomes" id="UP000010802"/>
    </source>
</evidence>
<dbReference type="STRING" id="1209989.TepRe1_0421"/>
<dbReference type="InterPro" id="IPR036388">
    <property type="entry name" value="WH-like_DNA-bd_sf"/>
</dbReference>
<protein>
    <submittedName>
        <fullName evidence="2">Putative transcriptional regulator, ModE family</fullName>
    </submittedName>
</protein>
<evidence type="ECO:0000313" key="2">
    <source>
        <dbReference type="EMBL" id="CDI40387.1"/>
    </source>
</evidence>
<dbReference type="PANTHER" id="PTHR30432:SF1">
    <property type="entry name" value="DNA-BINDING TRANSCRIPTIONAL DUAL REGULATOR MODE"/>
    <property type="match status" value="1"/>
</dbReference>
<dbReference type="KEGG" id="tae:TepiRe1_0468"/>
<keyword evidence="3" id="KW-1185">Reference proteome</keyword>
<dbReference type="GO" id="GO:0003700">
    <property type="term" value="F:DNA-binding transcription factor activity"/>
    <property type="evidence" value="ECO:0007669"/>
    <property type="project" value="InterPro"/>
</dbReference>
<dbReference type="eggNOG" id="COG2005">
    <property type="taxonomic scope" value="Bacteria"/>
</dbReference>
<dbReference type="PANTHER" id="PTHR30432">
    <property type="entry name" value="TRANSCRIPTIONAL REGULATOR MODE"/>
    <property type="match status" value="1"/>
</dbReference>
<name>U4QIM7_TEPAE</name>
<dbReference type="InterPro" id="IPR000847">
    <property type="entry name" value="LysR_HTH_N"/>
</dbReference>
<proteinExistence type="predicted"/>
<organism evidence="2 3">
    <name type="scientific">Tepidanaerobacter acetatoxydans (strain DSM 21804 / JCM 16047 / Re1)</name>
    <dbReference type="NCBI Taxonomy" id="1209989"/>
    <lineage>
        <taxon>Bacteria</taxon>
        <taxon>Bacillati</taxon>
        <taxon>Bacillota</taxon>
        <taxon>Clostridia</taxon>
        <taxon>Thermosediminibacterales</taxon>
        <taxon>Tepidanaerobacteraceae</taxon>
        <taxon>Tepidanaerobacter</taxon>
    </lineage>
</organism>
<accession>U4QIM7</accession>
<feature type="domain" description="HTH lysR-type" evidence="1">
    <location>
        <begin position="28"/>
        <end position="73"/>
    </location>
</feature>
<dbReference type="Pfam" id="PF00126">
    <property type="entry name" value="HTH_1"/>
    <property type="match status" value="1"/>
</dbReference>
<reference evidence="3" key="1">
    <citation type="journal article" date="2013" name="Genome Announc.">
        <title>First genome sequence of a syntrophic acetate-oxidizing bacterium, Tepidanaerobacter acetatoxydans strain Re1.</title>
        <authorList>
            <person name="Manzoor S."/>
            <person name="Bongcam-Rudloff E."/>
            <person name="Schnurer A."/>
            <person name="Muller B."/>
        </authorList>
    </citation>
    <scope>NUCLEOTIDE SEQUENCE [LARGE SCALE GENOMIC DNA]</scope>
    <source>
        <strain evidence="3">Re1</strain>
    </source>
</reference>
<dbReference type="InterPro" id="IPR036390">
    <property type="entry name" value="WH_DNA-bd_sf"/>
</dbReference>
<gene>
    <name evidence="2" type="ordered locus">TEPIRE1_0468</name>
</gene>
<dbReference type="InterPro" id="IPR051815">
    <property type="entry name" value="Molybdate_resp_trans_reg"/>
</dbReference>
<dbReference type="Gene3D" id="1.10.10.10">
    <property type="entry name" value="Winged helix-like DNA-binding domain superfamily/Winged helix DNA-binding domain"/>
    <property type="match status" value="1"/>
</dbReference>
<evidence type="ECO:0000259" key="1">
    <source>
        <dbReference type="Pfam" id="PF00126"/>
    </source>
</evidence>
<sequence>MEKKLKLVYKIWIEGKTKAFGEGPHMLLKKVEQLGSLNKAAQDMNMSYSKAWSIIKRAERELGIKLIESNTGGAGGGGSCLTSQAKTLLNQYDEFCSEAGEILTKLYNKYFSELL</sequence>
<dbReference type="SUPFAM" id="SSF46785">
    <property type="entry name" value="Winged helix' DNA-binding domain"/>
    <property type="match status" value="1"/>
</dbReference>
<dbReference type="HOGENOM" id="CLU_125440_3_0_9"/>
<dbReference type="EMBL" id="HF563609">
    <property type="protein sequence ID" value="CDI40387.1"/>
    <property type="molecule type" value="Genomic_DNA"/>
</dbReference>